<dbReference type="Proteomes" id="UP001153954">
    <property type="component" value="Unassembled WGS sequence"/>
</dbReference>
<keyword evidence="2" id="KW-1185">Reference proteome</keyword>
<gene>
    <name evidence="1" type="ORF">EEDITHA_LOCUS16996</name>
</gene>
<evidence type="ECO:0000313" key="2">
    <source>
        <dbReference type="Proteomes" id="UP001153954"/>
    </source>
</evidence>
<name>A0AAU9UWW5_EUPED</name>
<reference evidence="1" key="1">
    <citation type="submission" date="2022-03" db="EMBL/GenBank/DDBJ databases">
        <authorList>
            <person name="Tunstrom K."/>
        </authorList>
    </citation>
    <scope>NUCLEOTIDE SEQUENCE</scope>
</reference>
<accession>A0AAU9UWW5</accession>
<evidence type="ECO:0000313" key="1">
    <source>
        <dbReference type="EMBL" id="CAH2102352.1"/>
    </source>
</evidence>
<dbReference type="EMBL" id="CAKOGL010000025">
    <property type="protein sequence ID" value="CAH2102352.1"/>
    <property type="molecule type" value="Genomic_DNA"/>
</dbReference>
<sequence length="77" mass="8750">MKLRGSESTCHRGKTNASTRTRTQVTVWCGYVSGGIIGQIFFENEQENAITVNGDCYRTMLSDFMFAKIEKYDIDDI</sequence>
<dbReference type="AlphaFoldDB" id="A0AAU9UWW5"/>
<protein>
    <submittedName>
        <fullName evidence="1">Uncharacterized protein</fullName>
    </submittedName>
</protein>
<comment type="caution">
    <text evidence="1">The sequence shown here is derived from an EMBL/GenBank/DDBJ whole genome shotgun (WGS) entry which is preliminary data.</text>
</comment>
<organism evidence="1 2">
    <name type="scientific">Euphydryas editha</name>
    <name type="common">Edith's checkerspot</name>
    <dbReference type="NCBI Taxonomy" id="104508"/>
    <lineage>
        <taxon>Eukaryota</taxon>
        <taxon>Metazoa</taxon>
        <taxon>Ecdysozoa</taxon>
        <taxon>Arthropoda</taxon>
        <taxon>Hexapoda</taxon>
        <taxon>Insecta</taxon>
        <taxon>Pterygota</taxon>
        <taxon>Neoptera</taxon>
        <taxon>Endopterygota</taxon>
        <taxon>Lepidoptera</taxon>
        <taxon>Glossata</taxon>
        <taxon>Ditrysia</taxon>
        <taxon>Papilionoidea</taxon>
        <taxon>Nymphalidae</taxon>
        <taxon>Nymphalinae</taxon>
        <taxon>Euphydryas</taxon>
    </lineage>
</organism>
<proteinExistence type="predicted"/>